<evidence type="ECO:0000313" key="2">
    <source>
        <dbReference type="Proteomes" id="UP000831534"/>
    </source>
</evidence>
<sequence>MGDYKKAGVSQEKFAKDLEFCETGGLSGFLSFLKDKAMKANGGKELPWEEQVAICMRSHGHEAKRIK</sequence>
<protein>
    <submittedName>
        <fullName evidence="1">Uncharacterized protein</fullName>
    </submittedName>
</protein>
<dbReference type="RefSeq" id="WP_156900897.1">
    <property type="nucleotide sequence ID" value="NZ_CP091521.1"/>
</dbReference>
<dbReference type="Proteomes" id="UP000831534">
    <property type="component" value="Chromosome"/>
</dbReference>
<dbReference type="AlphaFoldDB" id="A0A8T9MUN9"/>
<evidence type="ECO:0000313" key="1">
    <source>
        <dbReference type="EMBL" id="UOP04565.1"/>
    </source>
</evidence>
<dbReference type="KEGG" id="ckh:LVJ77_09940"/>
<gene>
    <name evidence="1" type="ORF">LVJ77_09940</name>
</gene>
<accession>A0A8T9MUN9</accession>
<dbReference type="EMBL" id="CP091521">
    <property type="protein sequence ID" value="UOP04565.1"/>
    <property type="molecule type" value="Genomic_DNA"/>
</dbReference>
<organism evidence="1 2">
    <name type="scientific">Conchiformibius kuhniae</name>
    <dbReference type="NCBI Taxonomy" id="211502"/>
    <lineage>
        <taxon>Bacteria</taxon>
        <taxon>Pseudomonadati</taxon>
        <taxon>Pseudomonadota</taxon>
        <taxon>Betaproteobacteria</taxon>
        <taxon>Neisseriales</taxon>
        <taxon>Neisseriaceae</taxon>
        <taxon>Conchiformibius</taxon>
    </lineage>
</organism>
<proteinExistence type="predicted"/>
<keyword evidence="2" id="KW-1185">Reference proteome</keyword>
<reference evidence="1" key="1">
    <citation type="journal article" date="2022" name="Res Sq">
        <title>Evolution of multicellular longitudinally dividing oral cavity symbionts (Neisseriaceae).</title>
        <authorList>
            <person name="Nyongesa S."/>
            <person name="Weber P."/>
            <person name="Bernet E."/>
            <person name="Pullido F."/>
            <person name="Nieckarz M."/>
            <person name="Delaby M."/>
            <person name="Nieves C."/>
            <person name="Viehboeck T."/>
            <person name="Krause N."/>
            <person name="Rivera-Millot A."/>
            <person name="Nakamura A."/>
            <person name="Vischer N."/>
            <person name="VanNieuwenhze M."/>
            <person name="Brun Y."/>
            <person name="Cava F."/>
            <person name="Bulgheresi S."/>
            <person name="Veyrier F."/>
        </authorList>
    </citation>
    <scope>NUCLEOTIDE SEQUENCE</scope>
    <source>
        <strain evidence="1">17694</strain>
    </source>
</reference>
<reference evidence="1" key="2">
    <citation type="submission" date="2024-09" db="EMBL/GenBank/DDBJ databases">
        <authorList>
            <person name="Veyrier F.J."/>
        </authorList>
    </citation>
    <scope>NUCLEOTIDE SEQUENCE</scope>
    <source>
        <strain evidence="1">17694</strain>
    </source>
</reference>
<name>A0A8T9MUN9_9NEIS</name>